<evidence type="ECO:0000256" key="4">
    <source>
        <dbReference type="ARBA" id="ARBA00022692"/>
    </source>
</evidence>
<dbReference type="InterPro" id="IPR027417">
    <property type="entry name" value="P-loop_NTPase"/>
</dbReference>
<dbReference type="InterPro" id="IPR003593">
    <property type="entry name" value="AAA+_ATPase"/>
</dbReference>
<dbReference type="Gene3D" id="3.30.565.10">
    <property type="entry name" value="Histidine kinase-like ATPase, C-terminal domain"/>
    <property type="match status" value="1"/>
</dbReference>
<evidence type="ECO:0000256" key="5">
    <source>
        <dbReference type="ARBA" id="ARBA00022741"/>
    </source>
</evidence>
<keyword evidence="4 10" id="KW-0812">Transmembrane</keyword>
<keyword evidence="2" id="KW-0813">Transport</keyword>
<feature type="transmembrane region" description="Helical" evidence="10">
    <location>
        <begin position="56"/>
        <end position="76"/>
    </location>
</feature>
<evidence type="ECO:0000313" key="14">
    <source>
        <dbReference type="EMBL" id="MBB6083006.1"/>
    </source>
</evidence>
<reference evidence="14 15" key="1">
    <citation type="submission" date="2020-08" db="EMBL/GenBank/DDBJ databases">
        <title>Genomic Encyclopedia of Type Strains, Phase IV (KMG-IV): sequencing the most valuable type-strain genomes for metagenomic binning, comparative biology and taxonomic classification.</title>
        <authorList>
            <person name="Goeker M."/>
        </authorList>
    </citation>
    <scope>NUCLEOTIDE SEQUENCE [LARGE SCALE GENOMIC DNA]</scope>
    <source>
        <strain evidence="14 15">DSM 12141</strain>
    </source>
</reference>
<dbReference type="InterPro" id="IPR011527">
    <property type="entry name" value="ABC1_TM_dom"/>
</dbReference>
<dbReference type="InterPro" id="IPR003439">
    <property type="entry name" value="ABC_transporter-like_ATP-bd"/>
</dbReference>
<evidence type="ECO:0000256" key="6">
    <source>
        <dbReference type="ARBA" id="ARBA00022840"/>
    </source>
</evidence>
<accession>A0A7W9TMA9</accession>
<dbReference type="Proteomes" id="UP000541136">
    <property type="component" value="Unassembled WGS sequence"/>
</dbReference>
<name>A0A7W9TMA9_CASDE</name>
<dbReference type="Gene3D" id="3.40.50.300">
    <property type="entry name" value="P-loop containing nucleotide triphosphate hydrolases"/>
    <property type="match status" value="1"/>
</dbReference>
<comment type="caution">
    <text evidence="14">The sequence shown here is derived from an EMBL/GenBank/DDBJ whole genome shotgun (WGS) entry which is preliminary data.</text>
</comment>
<dbReference type="InterPro" id="IPR017871">
    <property type="entry name" value="ABC_transporter-like_CS"/>
</dbReference>
<dbReference type="RefSeq" id="WP_151023970.1">
    <property type="nucleotide sequence ID" value="NZ_JACHIB010000005.1"/>
</dbReference>
<dbReference type="CDD" id="cd18582">
    <property type="entry name" value="ABC_6TM_ATM1_ABCB7"/>
    <property type="match status" value="1"/>
</dbReference>
<dbReference type="SMART" id="SM00448">
    <property type="entry name" value="REC"/>
    <property type="match status" value="1"/>
</dbReference>
<dbReference type="PROSITE" id="PS50893">
    <property type="entry name" value="ABC_TRANSPORTER_2"/>
    <property type="match status" value="1"/>
</dbReference>
<dbReference type="PANTHER" id="PTHR24221:SF654">
    <property type="entry name" value="ATP-BINDING CASSETTE SUB-FAMILY B MEMBER 6"/>
    <property type="match status" value="1"/>
</dbReference>
<dbReference type="SUPFAM" id="SSF90123">
    <property type="entry name" value="ABC transporter transmembrane region"/>
    <property type="match status" value="1"/>
</dbReference>
<evidence type="ECO:0000256" key="1">
    <source>
        <dbReference type="ARBA" id="ARBA00004651"/>
    </source>
</evidence>
<dbReference type="SMART" id="SM00382">
    <property type="entry name" value="AAA"/>
    <property type="match status" value="1"/>
</dbReference>
<keyword evidence="7 10" id="KW-1133">Transmembrane helix</keyword>
<dbReference type="PROSITE" id="PS50929">
    <property type="entry name" value="ABC_TM1F"/>
    <property type="match status" value="1"/>
</dbReference>
<organism evidence="14 15">
    <name type="scientific">Castellaniella defragrans</name>
    <name type="common">Alcaligenes defragrans</name>
    <dbReference type="NCBI Taxonomy" id="75697"/>
    <lineage>
        <taxon>Bacteria</taxon>
        <taxon>Pseudomonadati</taxon>
        <taxon>Pseudomonadota</taxon>
        <taxon>Betaproteobacteria</taxon>
        <taxon>Burkholderiales</taxon>
        <taxon>Alcaligenaceae</taxon>
        <taxon>Castellaniella</taxon>
    </lineage>
</organism>
<dbReference type="InterPro" id="IPR001789">
    <property type="entry name" value="Sig_transdc_resp-reg_receiver"/>
</dbReference>
<dbReference type="GO" id="GO:0140359">
    <property type="term" value="F:ABC-type transporter activity"/>
    <property type="evidence" value="ECO:0007669"/>
    <property type="project" value="InterPro"/>
</dbReference>
<feature type="transmembrane region" description="Helical" evidence="10">
    <location>
        <begin position="135"/>
        <end position="153"/>
    </location>
</feature>
<keyword evidence="8 10" id="KW-0472">Membrane</keyword>
<dbReference type="PROSITE" id="PS50110">
    <property type="entry name" value="RESPONSE_REGULATORY"/>
    <property type="match status" value="1"/>
</dbReference>
<dbReference type="SUPFAM" id="SSF52540">
    <property type="entry name" value="P-loop containing nucleoside triphosphate hydrolases"/>
    <property type="match status" value="1"/>
</dbReference>
<feature type="domain" description="ABC transmembrane type-1" evidence="13">
    <location>
        <begin position="31"/>
        <end position="313"/>
    </location>
</feature>
<keyword evidence="3" id="KW-1003">Cell membrane</keyword>
<evidence type="ECO:0000256" key="9">
    <source>
        <dbReference type="PROSITE-ProRule" id="PRU00169"/>
    </source>
</evidence>
<dbReference type="PANTHER" id="PTHR24221">
    <property type="entry name" value="ATP-BINDING CASSETTE SUB-FAMILY B"/>
    <property type="match status" value="1"/>
</dbReference>
<dbReference type="EMBL" id="JACHIB010000005">
    <property type="protein sequence ID" value="MBB6083006.1"/>
    <property type="molecule type" value="Genomic_DNA"/>
</dbReference>
<dbReference type="Gene3D" id="1.20.1560.10">
    <property type="entry name" value="ABC transporter type 1, transmembrane domain"/>
    <property type="match status" value="1"/>
</dbReference>
<protein>
    <submittedName>
        <fullName evidence="14">ATP-binding cassette subfamily B protein</fullName>
    </submittedName>
</protein>
<evidence type="ECO:0000256" key="7">
    <source>
        <dbReference type="ARBA" id="ARBA00022989"/>
    </source>
</evidence>
<evidence type="ECO:0000259" key="11">
    <source>
        <dbReference type="PROSITE" id="PS50110"/>
    </source>
</evidence>
<feature type="transmembrane region" description="Helical" evidence="10">
    <location>
        <begin position="159"/>
        <end position="183"/>
    </location>
</feature>
<dbReference type="GO" id="GO:0016887">
    <property type="term" value="F:ATP hydrolysis activity"/>
    <property type="evidence" value="ECO:0007669"/>
    <property type="project" value="InterPro"/>
</dbReference>
<dbReference type="Gene3D" id="3.40.50.2300">
    <property type="match status" value="1"/>
</dbReference>
<evidence type="ECO:0000256" key="2">
    <source>
        <dbReference type="ARBA" id="ARBA00022448"/>
    </source>
</evidence>
<sequence length="910" mass="97078">MEKEDDAAFARREVLRIIGGVLWEQRWRTGLALVLLVAAKLFMVAVPIALKRIVDVLGAPAGLVLPVFLLLGYVLLRFAGSLGTEIRDVVFSPVAQRAVVIFTLRVFRHLQSLGARFHGTRQTGSMARDLDRGTAGVSFLVGTALFTLLPTVVEIVSVVGILVFGYDLAFAGVVAATFVLYGVHTSVQIGRRIPLQRHLNDLDSQAGGKVVDSLLNYEAVKLNGTEAGESDRLEGVLRQRMEAAVLNQNSLSLLHVGQAGIIAVGLGAVMLLAGQQVVGGRMTVGDLVLINAYMIQICLPLNMLGLIVRQSREAFIAAERVCALLRLPPEPGAEPGLPALAQGPGEVAFENVSFGYEPGRRILHDVDLRIPAGSTLAVVGGSGSGKSTLARLLLRFYDPDEGRVLVDGQDVRAVGIASLRRRLGIVPQDTQLFNDTIAYNIGYSRPGATREEIRQAAAAARIHDFIEGLPAGYDTPVGERGLKLSGGERQRIAIARALLKRPSIMIFDEATSALDTRTERAIQQELDRIARDHTTLIIAHRLSTIVDADRIVVLDRGRVAESGTHEELLARGAVYAQMWQLQRQLSALETAGGQSERLPVNLVALVAGVLDASRDLLRGRGVNLYTLIGAEAARITGDPGALQRLILDLHLRALAFTPPGGRMALKLARDGPATRLSITDGRASPDGAIVQAPLDDPALARAAALDPAALAADIQRQGGHFSETREADGAMTASVEFPLRPLADPDPAAAAPAEPASAELSGLTDLSGLTVMLVDDHDEARDMLSAVLRDGGARTEVHSSGREALDALLGRAFPQWPDVLVCDISLGDMDGDEVVARVRARESEARVALSGQLPAIAVSGHASPEYRLRALMAGFQMHLSKPVDARELLASVATLARSRRPAKEIPAGSP</sequence>
<dbReference type="GO" id="GO:0005524">
    <property type="term" value="F:ATP binding"/>
    <property type="evidence" value="ECO:0007669"/>
    <property type="project" value="UniProtKB-KW"/>
</dbReference>
<dbReference type="Pfam" id="PF00005">
    <property type="entry name" value="ABC_tran"/>
    <property type="match status" value="1"/>
</dbReference>
<keyword evidence="9" id="KW-0597">Phosphoprotein</keyword>
<comment type="subcellular location">
    <subcellularLocation>
        <location evidence="1">Cell membrane</location>
        <topology evidence="1">Multi-pass membrane protein</topology>
    </subcellularLocation>
</comment>
<dbReference type="GO" id="GO:0005886">
    <property type="term" value="C:plasma membrane"/>
    <property type="evidence" value="ECO:0007669"/>
    <property type="project" value="UniProtKB-SubCell"/>
</dbReference>
<dbReference type="InterPro" id="IPR039421">
    <property type="entry name" value="Type_1_exporter"/>
</dbReference>
<feature type="transmembrane region" description="Helical" evidence="10">
    <location>
        <begin position="251"/>
        <end position="275"/>
    </location>
</feature>
<dbReference type="SUPFAM" id="SSF55874">
    <property type="entry name" value="ATPase domain of HSP90 chaperone/DNA topoisomerase II/histidine kinase"/>
    <property type="match status" value="1"/>
</dbReference>
<dbReference type="FunFam" id="3.40.50.300:FF:000287">
    <property type="entry name" value="Multidrug ABC transporter ATP-binding protein"/>
    <property type="match status" value="1"/>
</dbReference>
<dbReference type="AlphaFoldDB" id="A0A7W9TMA9"/>
<dbReference type="Pfam" id="PF00072">
    <property type="entry name" value="Response_reg"/>
    <property type="match status" value="1"/>
</dbReference>
<evidence type="ECO:0000256" key="10">
    <source>
        <dbReference type="SAM" id="Phobius"/>
    </source>
</evidence>
<gene>
    <name evidence="14" type="ORF">HNR28_001041</name>
</gene>
<evidence type="ECO:0000256" key="3">
    <source>
        <dbReference type="ARBA" id="ARBA00022475"/>
    </source>
</evidence>
<dbReference type="InterPro" id="IPR011006">
    <property type="entry name" value="CheY-like_superfamily"/>
</dbReference>
<dbReference type="InterPro" id="IPR036890">
    <property type="entry name" value="HATPase_C_sf"/>
</dbReference>
<feature type="transmembrane region" description="Helical" evidence="10">
    <location>
        <begin position="31"/>
        <end position="50"/>
    </location>
</feature>
<keyword evidence="6 14" id="KW-0067">ATP-binding</keyword>
<proteinExistence type="predicted"/>
<dbReference type="InterPro" id="IPR036640">
    <property type="entry name" value="ABC1_TM_sf"/>
</dbReference>
<dbReference type="GO" id="GO:0000160">
    <property type="term" value="P:phosphorelay signal transduction system"/>
    <property type="evidence" value="ECO:0007669"/>
    <property type="project" value="InterPro"/>
</dbReference>
<evidence type="ECO:0000259" key="12">
    <source>
        <dbReference type="PROSITE" id="PS50893"/>
    </source>
</evidence>
<evidence type="ECO:0000313" key="15">
    <source>
        <dbReference type="Proteomes" id="UP000541136"/>
    </source>
</evidence>
<evidence type="ECO:0000259" key="13">
    <source>
        <dbReference type="PROSITE" id="PS50929"/>
    </source>
</evidence>
<dbReference type="Pfam" id="PF00664">
    <property type="entry name" value="ABC_membrane"/>
    <property type="match status" value="1"/>
</dbReference>
<feature type="domain" description="Response regulatory" evidence="11">
    <location>
        <begin position="770"/>
        <end position="896"/>
    </location>
</feature>
<dbReference type="PROSITE" id="PS00211">
    <property type="entry name" value="ABC_TRANSPORTER_1"/>
    <property type="match status" value="1"/>
</dbReference>
<feature type="domain" description="ABC transporter" evidence="12">
    <location>
        <begin position="347"/>
        <end position="581"/>
    </location>
</feature>
<keyword evidence="5" id="KW-0547">Nucleotide-binding</keyword>
<evidence type="ECO:0000256" key="8">
    <source>
        <dbReference type="ARBA" id="ARBA00023136"/>
    </source>
</evidence>
<dbReference type="SUPFAM" id="SSF52172">
    <property type="entry name" value="CheY-like"/>
    <property type="match status" value="1"/>
</dbReference>
<feature type="modified residue" description="4-aspartylphosphate" evidence="9">
    <location>
        <position position="823"/>
    </location>
</feature>